<evidence type="ECO:0000256" key="1">
    <source>
        <dbReference type="SAM" id="Phobius"/>
    </source>
</evidence>
<feature type="domain" description="Fatty acid desaturase" evidence="2">
    <location>
        <begin position="56"/>
        <end position="300"/>
    </location>
</feature>
<keyword evidence="4" id="KW-1185">Reference proteome</keyword>
<keyword evidence="1" id="KW-0472">Membrane</keyword>
<dbReference type="RefSeq" id="WP_090857898.1">
    <property type="nucleotide sequence ID" value="NZ_FNJU01000012.1"/>
</dbReference>
<feature type="transmembrane region" description="Helical" evidence="1">
    <location>
        <begin position="56"/>
        <end position="76"/>
    </location>
</feature>
<sequence length="370" mass="42605">MKELHTFGWYAARIKPHLPKEAFKPVPARLWGGLAYLLVTVAGFLAIGLFDLHVVLNVLIACVLGASFAAMGFLGHEILHGTVVRKGWLRDLLGAIAFFPLSTGPSLWRKWHNLTHHVHTQDDENDPDSWPTLEKMLKQPFFRWVYRIPLPVRAFFSFCSLAIQFSAHSAKMFGVYIKEFNVKKRPKVWLELILPWATWISILFILGPIKWFFAFLLPLLIANFIVMSYISTNHRLNPLVPVNDPLANSLTVTVPKWVDVLHFNFSYHTEHHLFPGMSSKFYPLVKEHIKKMWPDRYHEMPMIKAMIALWKTPRLYFQGNELVDPRKGALYGSLGNGLDPARIMARSSMLKQETEVSDEFVNKESNDKTI</sequence>
<evidence type="ECO:0000313" key="3">
    <source>
        <dbReference type="EMBL" id="SDP91236.1"/>
    </source>
</evidence>
<dbReference type="EMBL" id="FNJU01000012">
    <property type="protein sequence ID" value="SDP91236.1"/>
    <property type="molecule type" value="Genomic_DNA"/>
</dbReference>
<dbReference type="Pfam" id="PF00487">
    <property type="entry name" value="FA_desaturase"/>
    <property type="match status" value="1"/>
</dbReference>
<feature type="transmembrane region" description="Helical" evidence="1">
    <location>
        <begin position="188"/>
        <end position="206"/>
    </location>
</feature>
<dbReference type="PANTHER" id="PTHR19353:SF19">
    <property type="entry name" value="DELTA(5) FATTY ACID DESATURASE C-RELATED"/>
    <property type="match status" value="1"/>
</dbReference>
<organism evidence="3 4">
    <name type="scientific">Litchfieldia salsa</name>
    <dbReference type="NCBI Taxonomy" id="930152"/>
    <lineage>
        <taxon>Bacteria</taxon>
        <taxon>Bacillati</taxon>
        <taxon>Bacillota</taxon>
        <taxon>Bacilli</taxon>
        <taxon>Bacillales</taxon>
        <taxon>Bacillaceae</taxon>
        <taxon>Litchfieldia</taxon>
    </lineage>
</organism>
<accession>A0A1H0WLR3</accession>
<dbReference type="CDD" id="cd03506">
    <property type="entry name" value="Delta6-FADS-like"/>
    <property type="match status" value="1"/>
</dbReference>
<proteinExistence type="predicted"/>
<evidence type="ECO:0000313" key="4">
    <source>
        <dbReference type="Proteomes" id="UP000199159"/>
    </source>
</evidence>
<keyword evidence="1" id="KW-0812">Transmembrane</keyword>
<evidence type="ECO:0000259" key="2">
    <source>
        <dbReference type="Pfam" id="PF00487"/>
    </source>
</evidence>
<dbReference type="OrthoDB" id="9792534at2"/>
<dbReference type="AlphaFoldDB" id="A0A1H0WLR3"/>
<gene>
    <name evidence="3" type="ORF">SAMN05216565_1127</name>
</gene>
<feature type="transmembrane region" description="Helical" evidence="1">
    <location>
        <begin position="212"/>
        <end position="230"/>
    </location>
</feature>
<dbReference type="GO" id="GO:0016020">
    <property type="term" value="C:membrane"/>
    <property type="evidence" value="ECO:0007669"/>
    <property type="project" value="TreeGrafter"/>
</dbReference>
<dbReference type="InterPro" id="IPR005804">
    <property type="entry name" value="FA_desaturase_dom"/>
</dbReference>
<dbReference type="GO" id="GO:0008610">
    <property type="term" value="P:lipid biosynthetic process"/>
    <property type="evidence" value="ECO:0007669"/>
    <property type="project" value="UniProtKB-ARBA"/>
</dbReference>
<protein>
    <submittedName>
        <fullName evidence="3">Fatty acid desaturase</fullName>
    </submittedName>
</protein>
<dbReference type="Proteomes" id="UP000199159">
    <property type="component" value="Unassembled WGS sequence"/>
</dbReference>
<dbReference type="InterPro" id="IPR012171">
    <property type="entry name" value="Fatty_acid_desaturase"/>
</dbReference>
<name>A0A1H0WLR3_9BACI</name>
<feature type="transmembrane region" description="Helical" evidence="1">
    <location>
        <begin position="144"/>
        <end position="167"/>
    </location>
</feature>
<feature type="transmembrane region" description="Helical" evidence="1">
    <location>
        <begin position="30"/>
        <end position="50"/>
    </location>
</feature>
<dbReference type="PANTHER" id="PTHR19353">
    <property type="entry name" value="FATTY ACID DESATURASE 2"/>
    <property type="match status" value="1"/>
</dbReference>
<dbReference type="STRING" id="930152.SAMN05216565_1127"/>
<dbReference type="GO" id="GO:0016717">
    <property type="term" value="F:oxidoreductase activity, acting on paired donors, with oxidation of a pair of donors resulting in the reduction of molecular oxygen to two molecules of water"/>
    <property type="evidence" value="ECO:0007669"/>
    <property type="project" value="TreeGrafter"/>
</dbReference>
<keyword evidence="1" id="KW-1133">Transmembrane helix</keyword>
<reference evidence="4" key="1">
    <citation type="submission" date="2016-10" db="EMBL/GenBank/DDBJ databases">
        <authorList>
            <person name="Varghese N."/>
            <person name="Submissions S."/>
        </authorList>
    </citation>
    <scope>NUCLEOTIDE SEQUENCE [LARGE SCALE GENOMIC DNA]</scope>
    <source>
        <strain evidence="4">IBRC-M10078</strain>
    </source>
</reference>